<dbReference type="SUPFAM" id="SSF52540">
    <property type="entry name" value="P-loop containing nucleoside triphosphate hydrolases"/>
    <property type="match status" value="1"/>
</dbReference>
<dbReference type="RefSeq" id="WP_119584532.1">
    <property type="nucleotide sequence ID" value="NZ_JAWVBH010000001.1"/>
</dbReference>
<dbReference type="PANTHER" id="PTHR37291">
    <property type="entry name" value="5-METHYLCYTOSINE-SPECIFIC RESTRICTION ENZYME B"/>
    <property type="match status" value="1"/>
</dbReference>
<proteinExistence type="predicted"/>
<dbReference type="SMART" id="SM00382">
    <property type="entry name" value="AAA"/>
    <property type="match status" value="1"/>
</dbReference>
<dbReference type="InterPro" id="IPR011704">
    <property type="entry name" value="ATPase_dyneun-rel_AAA"/>
</dbReference>
<dbReference type="InterPro" id="IPR052934">
    <property type="entry name" value="Methyl-DNA_Rec/Restrict_Enz"/>
</dbReference>
<evidence type="ECO:0000313" key="2">
    <source>
        <dbReference type="EMBL" id="RIN01971.1"/>
    </source>
</evidence>
<dbReference type="InterPro" id="IPR003593">
    <property type="entry name" value="AAA+_ATPase"/>
</dbReference>
<evidence type="ECO:0000313" key="3">
    <source>
        <dbReference type="Proteomes" id="UP000286317"/>
    </source>
</evidence>
<dbReference type="Gene3D" id="3.40.50.300">
    <property type="entry name" value="P-loop containing nucleotide triphosphate hydrolases"/>
    <property type="match status" value="1"/>
</dbReference>
<evidence type="ECO:0000259" key="1">
    <source>
        <dbReference type="SMART" id="SM00382"/>
    </source>
</evidence>
<dbReference type="EMBL" id="QXUF01000018">
    <property type="protein sequence ID" value="RIN01971.1"/>
    <property type="molecule type" value="Genomic_DNA"/>
</dbReference>
<dbReference type="GO" id="GO:0005524">
    <property type="term" value="F:ATP binding"/>
    <property type="evidence" value="ECO:0007669"/>
    <property type="project" value="InterPro"/>
</dbReference>
<sequence>MNKTIDRTWVDFYKELAEKLLEFREKREELIIKIQKVYELAEIKLPTLERNNQLTDIDPFTIFGLFNKSSMKESNKIKILENVSELLNIKSKVPSSFDSIPTINNMGATYYDFEGYRNENDIDDLWTLFSVALTYAKEKRLEYKNQFIKYFDLVMSKRGIGNSKLTSGLYWISPKTYANLDSRSRWYIFESEKVPFEIISLMEMGNEKITAEEYLTIIYNLKTYLSSTKTSMSDFIDLSYEAWRYSEQVNKKKTDEIETTDADKDVESINYWMFSADSEVKYWDFFYDNSLLSIGLNKLGDFSTYIDKKEIKEKLQEVNEFNNNYNNTANAVWQFTKEMKIGDIIYVKKGQSKLIGWGIVSSRHHYNINREFSNSRQIDWKKKGEWITPVKPSNKILTKITPYSESVRKLNMLFETEKFDTVIDTEVGFPKYNSNQFLNEVFMNEKYYHSLVELIKIKKNVILQGPPGVGKTYAAKRLAYSIIGEKATSRVKMIQFHQSYSYEDFIMGFRPTETGFKLNKGTFYNFCKQAEEDSENKYFFIIDEINRGNLSKIFGELFMLIENDKRGTELELLYADEKFSVPKNVYIIGMMNTADRSLAILDYALRRRFAFYNMNTSFTTMGFREYQENLQNSKFDELILCVQNLNKEIINDETLGEGFVIGHSYFCNLKEITDSILTNIVEFEIIPLIKEYWFDEETKVDIWSEMLRSSIK</sequence>
<accession>A0A418IH91</accession>
<reference evidence="2 3" key="1">
    <citation type="journal article" date="2016" name="Front. Microbiol.">
        <title>Comprehensive Phylogenetic Analysis of Bovine Non-aureus Staphylococci Species Based on Whole-Genome Sequencing.</title>
        <authorList>
            <person name="Naushad S."/>
            <person name="Barkema H.W."/>
            <person name="Luby C."/>
            <person name="Condas L.A."/>
            <person name="Nobrega D.B."/>
            <person name="Carson D.A."/>
            <person name="De Buck J."/>
        </authorList>
    </citation>
    <scope>NUCLEOTIDE SEQUENCE [LARGE SCALE GENOMIC DNA]</scope>
    <source>
        <strain evidence="2 3">SNUC 4554</strain>
    </source>
</reference>
<comment type="caution">
    <text evidence="2">The sequence shown here is derived from an EMBL/GenBank/DDBJ whole genome shotgun (WGS) entry which is preliminary data.</text>
</comment>
<dbReference type="OrthoDB" id="9781481at2"/>
<dbReference type="Pfam" id="PF07728">
    <property type="entry name" value="AAA_5"/>
    <property type="match status" value="1"/>
</dbReference>
<protein>
    <submittedName>
        <fullName evidence="2">AAA family ATPase</fullName>
    </submittedName>
</protein>
<keyword evidence="3" id="KW-1185">Reference proteome</keyword>
<dbReference type="GO" id="GO:0016887">
    <property type="term" value="F:ATP hydrolysis activity"/>
    <property type="evidence" value="ECO:0007669"/>
    <property type="project" value="InterPro"/>
</dbReference>
<name>A0A418IH91_9STAP</name>
<dbReference type="AlphaFoldDB" id="A0A418IH91"/>
<feature type="domain" description="AAA+ ATPase" evidence="1">
    <location>
        <begin position="457"/>
        <end position="615"/>
    </location>
</feature>
<dbReference type="Proteomes" id="UP000286317">
    <property type="component" value="Unassembled WGS sequence"/>
</dbReference>
<dbReference type="InterPro" id="IPR027417">
    <property type="entry name" value="P-loop_NTPase"/>
</dbReference>
<dbReference type="CDD" id="cd00009">
    <property type="entry name" value="AAA"/>
    <property type="match status" value="1"/>
</dbReference>
<gene>
    <name evidence="2" type="ORF">BU112_04080</name>
</gene>
<organism evidence="2 3">
    <name type="scientific">Staphylococcus shinii</name>
    <dbReference type="NCBI Taxonomy" id="2912228"/>
    <lineage>
        <taxon>Bacteria</taxon>
        <taxon>Bacillati</taxon>
        <taxon>Bacillota</taxon>
        <taxon>Bacilli</taxon>
        <taxon>Bacillales</taxon>
        <taxon>Staphylococcaceae</taxon>
        <taxon>Staphylococcus</taxon>
    </lineage>
</organism>
<dbReference type="PANTHER" id="PTHR37291:SF1">
    <property type="entry name" value="TYPE IV METHYL-DIRECTED RESTRICTION ENZYME ECOKMCRB SUBUNIT"/>
    <property type="match status" value="1"/>
</dbReference>